<dbReference type="OrthoDB" id="6412022at2759"/>
<evidence type="ECO:0000259" key="1">
    <source>
        <dbReference type="SMART" id="SM00875"/>
    </source>
</evidence>
<gene>
    <name evidence="2" type="ORF">ONB1V03_LOCUS5858</name>
</gene>
<protein>
    <recommendedName>
        <fullName evidence="1">BACK domain-containing protein</fullName>
    </recommendedName>
</protein>
<dbReference type="SMART" id="SM00875">
    <property type="entry name" value="BACK"/>
    <property type="match status" value="1"/>
</dbReference>
<dbReference type="EMBL" id="OC917300">
    <property type="protein sequence ID" value="CAD7646690.1"/>
    <property type="molecule type" value="Genomic_DNA"/>
</dbReference>
<sequence length="331" mass="36369">MNEALDGRHNSVDNCLKWWQTLSTRLPDETQLIDKCLHVVAVNARNILKGKDIINVSAVELTALLERNDLDVKEMDVFTACVRWAQQQCIRRGLVYDDHSLRQTLGPAFDKIRFPVMSSVDFGYIVNKYHNLLTKAEICALLAYINSGIFPEMPIPFNAKPRIRDTNGYVLSVTANPFVPVCYQSSVQPLGSPHSAGCCSSTGCCTPTGPPTPPDYPHLSPRPALLPVPISPPAATSSYARSAVQSLPDHRFAHFFTTNVSIEELAADLSKRNGYHWPSNSGQCHQPIKSKFCNLNANNEINLNGYPAIPTDEDTSGGAVALGYISDDSLQ</sequence>
<dbReference type="PANTHER" id="PTHR45774">
    <property type="entry name" value="BTB/POZ DOMAIN-CONTAINING"/>
    <property type="match status" value="1"/>
</dbReference>
<evidence type="ECO:0000313" key="2">
    <source>
        <dbReference type="EMBL" id="CAD7646690.1"/>
    </source>
</evidence>
<evidence type="ECO:0000313" key="3">
    <source>
        <dbReference type="Proteomes" id="UP000728032"/>
    </source>
</evidence>
<dbReference type="Pfam" id="PF07707">
    <property type="entry name" value="BACK"/>
    <property type="match status" value="1"/>
</dbReference>
<dbReference type="AlphaFoldDB" id="A0A7R9QHZ6"/>
<dbReference type="EMBL" id="CAJPVJ010002475">
    <property type="protein sequence ID" value="CAG2166334.1"/>
    <property type="molecule type" value="Genomic_DNA"/>
</dbReference>
<name>A0A7R9QHZ6_9ACAR</name>
<proteinExistence type="predicted"/>
<accession>A0A7R9QHZ6</accession>
<dbReference type="InterPro" id="IPR011705">
    <property type="entry name" value="BACK"/>
</dbReference>
<keyword evidence="3" id="KW-1185">Reference proteome</keyword>
<reference evidence="2" key="1">
    <citation type="submission" date="2020-11" db="EMBL/GenBank/DDBJ databases">
        <authorList>
            <person name="Tran Van P."/>
        </authorList>
    </citation>
    <scope>NUCLEOTIDE SEQUENCE</scope>
</reference>
<dbReference type="Proteomes" id="UP000728032">
    <property type="component" value="Unassembled WGS sequence"/>
</dbReference>
<organism evidence="2">
    <name type="scientific">Oppiella nova</name>
    <dbReference type="NCBI Taxonomy" id="334625"/>
    <lineage>
        <taxon>Eukaryota</taxon>
        <taxon>Metazoa</taxon>
        <taxon>Ecdysozoa</taxon>
        <taxon>Arthropoda</taxon>
        <taxon>Chelicerata</taxon>
        <taxon>Arachnida</taxon>
        <taxon>Acari</taxon>
        <taxon>Acariformes</taxon>
        <taxon>Sarcoptiformes</taxon>
        <taxon>Oribatida</taxon>
        <taxon>Brachypylina</taxon>
        <taxon>Oppioidea</taxon>
        <taxon>Oppiidae</taxon>
        <taxon>Oppiella</taxon>
    </lineage>
</organism>
<dbReference type="PANTHER" id="PTHR45774:SF3">
    <property type="entry name" value="BTB (POZ) DOMAIN-CONTAINING 2B-RELATED"/>
    <property type="match status" value="1"/>
</dbReference>
<feature type="domain" description="BACK" evidence="1">
    <location>
        <begin position="15"/>
        <end position="127"/>
    </location>
</feature>
<dbReference type="Gene3D" id="1.25.40.420">
    <property type="match status" value="1"/>
</dbReference>